<evidence type="ECO:0000256" key="6">
    <source>
        <dbReference type="SAM" id="Phobius"/>
    </source>
</evidence>
<evidence type="ECO:0000256" key="1">
    <source>
        <dbReference type="ARBA" id="ARBA00004141"/>
    </source>
</evidence>
<keyword evidence="3 6" id="KW-1133">Transmembrane helix</keyword>
<evidence type="ECO:0000256" key="5">
    <source>
        <dbReference type="PROSITE-ProRule" id="PRU00205"/>
    </source>
</evidence>
<feature type="transmembrane region" description="Helical" evidence="6">
    <location>
        <begin position="68"/>
        <end position="97"/>
    </location>
</feature>
<dbReference type="GO" id="GO:0055088">
    <property type="term" value="P:lipid homeostasis"/>
    <property type="evidence" value="ECO:0007669"/>
    <property type="project" value="TreeGrafter"/>
</dbReference>
<comment type="subcellular location">
    <subcellularLocation>
        <location evidence="1">Membrane</location>
        <topology evidence="1">Multi-pass membrane protein</topology>
    </subcellularLocation>
</comment>
<dbReference type="InterPro" id="IPR050846">
    <property type="entry name" value="TLCD"/>
</dbReference>
<comment type="caution">
    <text evidence="8">The sequence shown here is derived from an EMBL/GenBank/DDBJ whole genome shotgun (WGS) entry which is preliminary data.</text>
</comment>
<evidence type="ECO:0000313" key="9">
    <source>
        <dbReference type="Proteomes" id="UP001431209"/>
    </source>
</evidence>
<evidence type="ECO:0000256" key="2">
    <source>
        <dbReference type="ARBA" id="ARBA00022692"/>
    </source>
</evidence>
<feature type="transmembrane region" description="Helical" evidence="6">
    <location>
        <begin position="6"/>
        <end position="24"/>
    </location>
</feature>
<protein>
    <submittedName>
        <fullName evidence="8">5 TM domain-containing transmembrane protein</fullName>
    </submittedName>
</protein>
<dbReference type="AlphaFoldDB" id="A0AAW2Z7J0"/>
<dbReference type="GO" id="GO:0005783">
    <property type="term" value="C:endoplasmic reticulum"/>
    <property type="evidence" value="ECO:0007669"/>
    <property type="project" value="TreeGrafter"/>
</dbReference>
<organism evidence="8 9">
    <name type="scientific">Acrasis kona</name>
    <dbReference type="NCBI Taxonomy" id="1008807"/>
    <lineage>
        <taxon>Eukaryota</taxon>
        <taxon>Discoba</taxon>
        <taxon>Heterolobosea</taxon>
        <taxon>Tetramitia</taxon>
        <taxon>Eutetramitia</taxon>
        <taxon>Acrasidae</taxon>
        <taxon>Acrasis</taxon>
    </lineage>
</organism>
<keyword evidence="9" id="KW-1185">Reference proteome</keyword>
<dbReference type="GO" id="GO:0016020">
    <property type="term" value="C:membrane"/>
    <property type="evidence" value="ECO:0007669"/>
    <property type="project" value="UniProtKB-SubCell"/>
</dbReference>
<dbReference type="SMART" id="SM00724">
    <property type="entry name" value="TLC"/>
    <property type="match status" value="1"/>
</dbReference>
<feature type="transmembrane region" description="Helical" evidence="6">
    <location>
        <begin position="36"/>
        <end position="56"/>
    </location>
</feature>
<reference evidence="8 9" key="1">
    <citation type="submission" date="2024-03" db="EMBL/GenBank/DDBJ databases">
        <title>The Acrasis kona genome and developmental transcriptomes reveal deep origins of eukaryotic multicellular pathways.</title>
        <authorList>
            <person name="Sheikh S."/>
            <person name="Fu C.-J."/>
            <person name="Brown M.W."/>
            <person name="Baldauf S.L."/>
        </authorList>
    </citation>
    <scope>NUCLEOTIDE SEQUENCE [LARGE SCALE GENOMIC DNA]</scope>
    <source>
        <strain evidence="8 9">ATCC MYA-3509</strain>
    </source>
</reference>
<dbReference type="EMBL" id="JAOPGA020001165">
    <property type="protein sequence ID" value="KAL0485778.1"/>
    <property type="molecule type" value="Genomic_DNA"/>
</dbReference>
<dbReference type="Proteomes" id="UP001431209">
    <property type="component" value="Unassembled WGS sequence"/>
</dbReference>
<keyword evidence="4 5" id="KW-0472">Membrane</keyword>
<feature type="transmembrane region" description="Helical" evidence="6">
    <location>
        <begin position="118"/>
        <end position="139"/>
    </location>
</feature>
<dbReference type="PANTHER" id="PTHR13439:SF0">
    <property type="entry name" value="TOPOISOMERASE I DAMAGE AFFECTED PROTEIN 4"/>
    <property type="match status" value="1"/>
</dbReference>
<feature type="domain" description="TLC" evidence="7">
    <location>
        <begin position="1"/>
        <end position="192"/>
    </location>
</feature>
<accession>A0AAW2Z7J0</accession>
<sequence>MFSNLHAIVLSLFGTYLYYTRPALKDDMNVFYHDETCSIMVAFSLSYFVIDTFLVVTHFPRFGGVSMLFHHGFITLAAIAVTAYNQAVIMSVTACLTEYTTMFINQRWFLDKCGYRKSTAYVANGLLIWLLWLIFRVGYSFYLLELLYVRWNDFWSMPLLLGAHFVVQSTNLTVLNMMWFYKITMGIVRVLFKNKKEKHLE</sequence>
<proteinExistence type="predicted"/>
<dbReference type="PROSITE" id="PS50922">
    <property type="entry name" value="TLC"/>
    <property type="match status" value="1"/>
</dbReference>
<dbReference type="PANTHER" id="PTHR13439">
    <property type="entry name" value="CT120 PROTEIN"/>
    <property type="match status" value="1"/>
</dbReference>
<gene>
    <name evidence="8" type="ORF">AKO1_003247</name>
</gene>
<feature type="transmembrane region" description="Helical" evidence="6">
    <location>
        <begin position="159"/>
        <end position="181"/>
    </location>
</feature>
<dbReference type="InterPro" id="IPR006634">
    <property type="entry name" value="TLC-dom"/>
</dbReference>
<dbReference type="Pfam" id="PF03798">
    <property type="entry name" value="TRAM_LAG1_CLN8"/>
    <property type="match status" value="1"/>
</dbReference>
<evidence type="ECO:0000256" key="3">
    <source>
        <dbReference type="ARBA" id="ARBA00022989"/>
    </source>
</evidence>
<evidence type="ECO:0000256" key="4">
    <source>
        <dbReference type="ARBA" id="ARBA00023136"/>
    </source>
</evidence>
<evidence type="ECO:0000259" key="7">
    <source>
        <dbReference type="PROSITE" id="PS50922"/>
    </source>
</evidence>
<keyword evidence="2 5" id="KW-0812">Transmembrane</keyword>
<evidence type="ECO:0000313" key="8">
    <source>
        <dbReference type="EMBL" id="KAL0485778.1"/>
    </source>
</evidence>
<name>A0AAW2Z7J0_9EUKA</name>